<feature type="chain" id="PRO_5040885493" description="Sialate O-acetylesterase domain-containing protein" evidence="2">
    <location>
        <begin position="22"/>
        <end position="300"/>
    </location>
</feature>
<evidence type="ECO:0000259" key="3">
    <source>
        <dbReference type="Pfam" id="PF03629"/>
    </source>
</evidence>
<sequence>MRPNLRAAAILSLTFAAGALASALVLRNTDKRASSPRPEATVPARVPLPPEHLGALSLFILAGQSNMSGRAPLPNPLPPAIPGVYIFGNDGRWHEGREPVDFAEDQIDDVSADPGAGAGPAAAFAAALRDKRGGHPIGLVPCAKGGSSLAEWRRHLGEHTLYGSCLKRARAASTAGTISGVLFFQGETDAMDPALTAADAHPNPSHWAAAFQSFVADLRRDLGAPDLPLVFAELGPPPTDGRFPAWERVKEQQRAVMIPGVARIRTDDLPLQDAVHFGLEGYEAIGKRFAEAMDGLLRRE</sequence>
<dbReference type="InterPro" id="IPR036514">
    <property type="entry name" value="SGNH_hydro_sf"/>
</dbReference>
<dbReference type="Pfam" id="PF03629">
    <property type="entry name" value="SASA"/>
    <property type="match status" value="1"/>
</dbReference>
<dbReference type="PANTHER" id="PTHR31988">
    <property type="entry name" value="ESTERASE, PUTATIVE (DUF303)-RELATED"/>
    <property type="match status" value="1"/>
</dbReference>
<organism evidence="4 5">
    <name type="scientific">Polyangium jinanense</name>
    <dbReference type="NCBI Taxonomy" id="2829994"/>
    <lineage>
        <taxon>Bacteria</taxon>
        <taxon>Pseudomonadati</taxon>
        <taxon>Myxococcota</taxon>
        <taxon>Polyangia</taxon>
        <taxon>Polyangiales</taxon>
        <taxon>Polyangiaceae</taxon>
        <taxon>Polyangium</taxon>
    </lineage>
</organism>
<gene>
    <name evidence="4" type="ORF">KEG57_25435</name>
</gene>
<dbReference type="Gene3D" id="3.40.50.1110">
    <property type="entry name" value="SGNH hydrolase"/>
    <property type="match status" value="1"/>
</dbReference>
<evidence type="ECO:0000313" key="4">
    <source>
        <dbReference type="EMBL" id="MDC3983878.1"/>
    </source>
</evidence>
<reference evidence="4 5" key="1">
    <citation type="submission" date="2021-04" db="EMBL/GenBank/DDBJ databases">
        <title>Genome analysis of Polyangium sp.</title>
        <authorList>
            <person name="Li Y."/>
            <person name="Wang J."/>
        </authorList>
    </citation>
    <scope>NUCLEOTIDE SEQUENCE [LARGE SCALE GENOMIC DNA]</scope>
    <source>
        <strain evidence="4 5">SDU14</strain>
    </source>
</reference>
<dbReference type="InterPro" id="IPR005181">
    <property type="entry name" value="SASA"/>
</dbReference>
<keyword evidence="5" id="KW-1185">Reference proteome</keyword>
<evidence type="ECO:0000256" key="1">
    <source>
        <dbReference type="ARBA" id="ARBA00022801"/>
    </source>
</evidence>
<comment type="caution">
    <text evidence="4">The sequence shown here is derived from an EMBL/GenBank/DDBJ whole genome shotgun (WGS) entry which is preliminary data.</text>
</comment>
<dbReference type="EMBL" id="JAGTJJ010000016">
    <property type="protein sequence ID" value="MDC3983878.1"/>
    <property type="molecule type" value="Genomic_DNA"/>
</dbReference>
<keyword evidence="1" id="KW-0378">Hydrolase</keyword>
<protein>
    <recommendedName>
        <fullName evidence="3">Sialate O-acetylesterase domain-containing protein</fullName>
    </recommendedName>
</protein>
<feature type="signal peptide" evidence="2">
    <location>
        <begin position="1"/>
        <end position="21"/>
    </location>
</feature>
<accession>A0A9X3X7M8</accession>
<name>A0A9X3X7M8_9BACT</name>
<keyword evidence="2" id="KW-0732">Signal</keyword>
<dbReference type="PANTHER" id="PTHR31988:SF19">
    <property type="entry name" value="9-O-ACETYL-N-ACETYLNEURAMINIC ACID DEACETYLASE-RELATED"/>
    <property type="match status" value="1"/>
</dbReference>
<dbReference type="AlphaFoldDB" id="A0A9X3X7M8"/>
<evidence type="ECO:0000256" key="2">
    <source>
        <dbReference type="SAM" id="SignalP"/>
    </source>
</evidence>
<dbReference type="GO" id="GO:0016788">
    <property type="term" value="F:hydrolase activity, acting on ester bonds"/>
    <property type="evidence" value="ECO:0007669"/>
    <property type="project" value="UniProtKB-ARBA"/>
</dbReference>
<dbReference type="SUPFAM" id="SSF52266">
    <property type="entry name" value="SGNH hydrolase"/>
    <property type="match status" value="1"/>
</dbReference>
<feature type="domain" description="Sialate O-acetylesterase" evidence="3">
    <location>
        <begin position="57"/>
        <end position="293"/>
    </location>
</feature>
<evidence type="ECO:0000313" key="5">
    <source>
        <dbReference type="Proteomes" id="UP001151081"/>
    </source>
</evidence>
<dbReference type="RefSeq" id="WP_272418603.1">
    <property type="nucleotide sequence ID" value="NZ_JAGTJJ010000016.1"/>
</dbReference>
<dbReference type="InterPro" id="IPR052940">
    <property type="entry name" value="Carb_Esterase_6"/>
</dbReference>
<proteinExistence type="predicted"/>
<dbReference type="Proteomes" id="UP001151081">
    <property type="component" value="Unassembled WGS sequence"/>
</dbReference>